<name>A0A4R1B2P6_9BACT</name>
<keyword evidence="3" id="KW-1185">Reference proteome</keyword>
<dbReference type="EMBL" id="SJZI01000052">
    <property type="protein sequence ID" value="TCJ12111.1"/>
    <property type="molecule type" value="Genomic_DNA"/>
</dbReference>
<dbReference type="OrthoDB" id="676445at2"/>
<gene>
    <name evidence="2" type="ORF">EPD60_16290</name>
</gene>
<evidence type="ECO:0000313" key="2">
    <source>
        <dbReference type="EMBL" id="TCJ12111.1"/>
    </source>
</evidence>
<sequence length="138" mass="15093">MNSTQNLAVATSNSSLKAYHFADERPAPGNNFYRLKIISQTGTFSYSKIIAVRDDTDASITLFPNPAASLLQVQTSSQPGTIQLEIQDMMGRVLQKQTIVSAGPRMATSVDIENLRSGIYQVVIKNGGTFYAARFTKQ</sequence>
<comment type="caution">
    <text evidence="2">The sequence shown here is derived from an EMBL/GenBank/DDBJ whole genome shotgun (WGS) entry which is preliminary data.</text>
</comment>
<protein>
    <submittedName>
        <fullName evidence="2">T9SS type A sorting domain-containing protein</fullName>
    </submittedName>
</protein>
<dbReference type="NCBIfam" id="TIGR04183">
    <property type="entry name" value="Por_Secre_tail"/>
    <property type="match status" value="1"/>
</dbReference>
<dbReference type="AlphaFoldDB" id="A0A4R1B2P6"/>
<dbReference type="InterPro" id="IPR026444">
    <property type="entry name" value="Secre_tail"/>
</dbReference>
<accession>A0A4R1B2P6</accession>
<dbReference type="Pfam" id="PF18962">
    <property type="entry name" value="Por_Secre_tail"/>
    <property type="match status" value="1"/>
</dbReference>
<feature type="domain" description="Secretion system C-terminal sorting" evidence="1">
    <location>
        <begin position="62"/>
        <end position="129"/>
    </location>
</feature>
<evidence type="ECO:0000313" key="3">
    <source>
        <dbReference type="Proteomes" id="UP000295334"/>
    </source>
</evidence>
<evidence type="ECO:0000259" key="1">
    <source>
        <dbReference type="Pfam" id="PF18962"/>
    </source>
</evidence>
<dbReference type="Proteomes" id="UP000295334">
    <property type="component" value="Unassembled WGS sequence"/>
</dbReference>
<reference evidence="2 3" key="1">
    <citation type="submission" date="2019-03" db="EMBL/GenBank/DDBJ databases">
        <authorList>
            <person name="Kim M.K.M."/>
        </authorList>
    </citation>
    <scope>NUCLEOTIDE SEQUENCE [LARGE SCALE GENOMIC DNA]</scope>
    <source>
        <strain evidence="2 3">17J68-12</strain>
    </source>
</reference>
<organism evidence="2 3">
    <name type="scientific">Flaviaesturariibacter flavus</name>
    <dbReference type="NCBI Taxonomy" id="2502780"/>
    <lineage>
        <taxon>Bacteria</taxon>
        <taxon>Pseudomonadati</taxon>
        <taxon>Bacteroidota</taxon>
        <taxon>Chitinophagia</taxon>
        <taxon>Chitinophagales</taxon>
        <taxon>Chitinophagaceae</taxon>
        <taxon>Flaviaestuariibacter</taxon>
    </lineage>
</organism>
<proteinExistence type="predicted"/>